<evidence type="ECO:0000313" key="2">
    <source>
        <dbReference type="Proteomes" id="UP000265520"/>
    </source>
</evidence>
<keyword evidence="2" id="KW-1185">Reference proteome</keyword>
<dbReference type="EMBL" id="LXQA010853283">
    <property type="protein sequence ID" value="MCI74098.1"/>
    <property type="molecule type" value="Genomic_DNA"/>
</dbReference>
<comment type="caution">
    <text evidence="1">The sequence shown here is derived from an EMBL/GenBank/DDBJ whole genome shotgun (WGS) entry which is preliminary data.</text>
</comment>
<name>A0A392UMI4_9FABA</name>
<protein>
    <submittedName>
        <fullName evidence="1">Uncharacterized protein</fullName>
    </submittedName>
</protein>
<feature type="non-terminal residue" evidence="1">
    <location>
        <position position="40"/>
    </location>
</feature>
<proteinExistence type="predicted"/>
<reference evidence="1 2" key="1">
    <citation type="journal article" date="2018" name="Front. Plant Sci.">
        <title>Red Clover (Trifolium pratense) and Zigzag Clover (T. medium) - A Picture of Genomic Similarities and Differences.</title>
        <authorList>
            <person name="Dluhosova J."/>
            <person name="Istvanek J."/>
            <person name="Nedelnik J."/>
            <person name="Repkova J."/>
        </authorList>
    </citation>
    <scope>NUCLEOTIDE SEQUENCE [LARGE SCALE GENOMIC DNA]</scope>
    <source>
        <strain evidence="2">cv. 10/8</strain>
        <tissue evidence="1">Leaf</tissue>
    </source>
</reference>
<organism evidence="1 2">
    <name type="scientific">Trifolium medium</name>
    <dbReference type="NCBI Taxonomy" id="97028"/>
    <lineage>
        <taxon>Eukaryota</taxon>
        <taxon>Viridiplantae</taxon>
        <taxon>Streptophyta</taxon>
        <taxon>Embryophyta</taxon>
        <taxon>Tracheophyta</taxon>
        <taxon>Spermatophyta</taxon>
        <taxon>Magnoliopsida</taxon>
        <taxon>eudicotyledons</taxon>
        <taxon>Gunneridae</taxon>
        <taxon>Pentapetalae</taxon>
        <taxon>rosids</taxon>
        <taxon>fabids</taxon>
        <taxon>Fabales</taxon>
        <taxon>Fabaceae</taxon>
        <taxon>Papilionoideae</taxon>
        <taxon>50 kb inversion clade</taxon>
        <taxon>NPAAA clade</taxon>
        <taxon>Hologalegina</taxon>
        <taxon>IRL clade</taxon>
        <taxon>Trifolieae</taxon>
        <taxon>Trifolium</taxon>
    </lineage>
</organism>
<dbReference type="AlphaFoldDB" id="A0A392UMI4"/>
<sequence length="40" mass="4665">MKSNGGSNWIGYRVQDPRIYQIVATFPLIPMQIVHIRDLH</sequence>
<dbReference type="Proteomes" id="UP000265520">
    <property type="component" value="Unassembled WGS sequence"/>
</dbReference>
<accession>A0A392UMI4</accession>
<evidence type="ECO:0000313" key="1">
    <source>
        <dbReference type="EMBL" id="MCI74098.1"/>
    </source>
</evidence>